<gene>
    <name evidence="6" type="primary">WBGene00111371</name>
</gene>
<name>A0A2A6CZV1_PRIPA</name>
<proteinExistence type="inferred from homology"/>
<dbReference type="EnsemblMetazoa" id="PPA21817.1">
    <property type="protein sequence ID" value="PPA21817.1"/>
    <property type="gene ID" value="WBGene00111371"/>
</dbReference>
<keyword evidence="4" id="KW-1133">Transmembrane helix</keyword>
<dbReference type="Pfam" id="PF05978">
    <property type="entry name" value="UNC-93"/>
    <property type="match status" value="1"/>
</dbReference>
<accession>A0A2A6CZV1</accession>
<dbReference type="Gene3D" id="1.20.1250.20">
    <property type="entry name" value="MFS general substrate transporter like domains"/>
    <property type="match status" value="1"/>
</dbReference>
<comment type="subcellular location">
    <subcellularLocation>
        <location evidence="1">Membrane</location>
        <topology evidence="1">Multi-pass membrane protein</topology>
    </subcellularLocation>
</comment>
<keyword evidence="3" id="KW-0812">Transmembrane</keyword>
<comment type="similarity">
    <text evidence="2">Belongs to the unc-93 family.</text>
</comment>
<evidence type="ECO:0000256" key="3">
    <source>
        <dbReference type="ARBA" id="ARBA00022692"/>
    </source>
</evidence>
<dbReference type="InterPro" id="IPR051617">
    <property type="entry name" value="UNC-93-like_regulator"/>
</dbReference>
<evidence type="ECO:0000256" key="4">
    <source>
        <dbReference type="ARBA" id="ARBA00022989"/>
    </source>
</evidence>
<evidence type="ECO:0000256" key="1">
    <source>
        <dbReference type="ARBA" id="ARBA00004141"/>
    </source>
</evidence>
<keyword evidence="5" id="KW-0472">Membrane</keyword>
<dbReference type="SUPFAM" id="SSF103473">
    <property type="entry name" value="MFS general substrate transporter"/>
    <property type="match status" value="1"/>
</dbReference>
<dbReference type="InterPro" id="IPR010291">
    <property type="entry name" value="Ion_channel_UNC-93"/>
</dbReference>
<evidence type="ECO:0000256" key="5">
    <source>
        <dbReference type="ARBA" id="ARBA00023136"/>
    </source>
</evidence>
<evidence type="ECO:0000256" key="2">
    <source>
        <dbReference type="ARBA" id="ARBA00009172"/>
    </source>
</evidence>
<protein>
    <submittedName>
        <fullName evidence="6">Membrane transporter</fullName>
    </submittedName>
</protein>
<dbReference type="GO" id="GO:0016020">
    <property type="term" value="C:membrane"/>
    <property type="evidence" value="ECO:0007669"/>
    <property type="project" value="UniProtKB-SubCell"/>
</dbReference>
<sequence length="465" mass="51944">MFLSSFYDRLTPKTYSNLCAASIGVINLIFLMTYEAHLFTVESVIHSVHDREPEKVGAHDGYYGMAVSNVFYMISTIIVPSLNNYMRCKWLMVISTTSFTIYFLSFQFLHRYLYFFCCTFMGFGLASFNVGYLGYLTESSTVETLSSNMALSWGLSSVSVLVAGMVNFLMARANSDTGTSKYREYSEGEVRIFFAITTAISVLSLVLYALLPNKNVEASISKTCERTKSVKEQISQMTAVLVNKRILILAPFYLYCGLFFSLWITIVPTTLQFTMALSKNPYVPMLYGIAFTAGTTTMCIIIMKVSPRIPNLCGKPLMIMSAVMHLTLFAIVVCVIPEWSTVRHTDEPSLLIQPSIAPILLIAFLLGAADLANNNMRTVISSMVMPTRRQQIFGVSRCFHGMAASFLFFGAPGLSIYSYVGILTVFLIAATISYIYTCSYLEREGIEKKESETSIQEKSEDLSTI</sequence>
<reference evidence="7" key="1">
    <citation type="journal article" date="2008" name="Nat. Genet.">
        <title>The Pristionchus pacificus genome provides a unique perspective on nematode lifestyle and parasitism.</title>
        <authorList>
            <person name="Dieterich C."/>
            <person name="Clifton S.W."/>
            <person name="Schuster L.N."/>
            <person name="Chinwalla A."/>
            <person name="Delehaunty K."/>
            <person name="Dinkelacker I."/>
            <person name="Fulton L."/>
            <person name="Fulton R."/>
            <person name="Godfrey J."/>
            <person name="Minx P."/>
            <person name="Mitreva M."/>
            <person name="Roeseler W."/>
            <person name="Tian H."/>
            <person name="Witte H."/>
            <person name="Yang S.P."/>
            <person name="Wilson R.K."/>
            <person name="Sommer R.J."/>
        </authorList>
    </citation>
    <scope>NUCLEOTIDE SEQUENCE [LARGE SCALE GENOMIC DNA]</scope>
    <source>
        <strain evidence="7">PS312</strain>
    </source>
</reference>
<organism evidence="6 7">
    <name type="scientific">Pristionchus pacificus</name>
    <name type="common">Parasitic nematode worm</name>
    <dbReference type="NCBI Taxonomy" id="54126"/>
    <lineage>
        <taxon>Eukaryota</taxon>
        <taxon>Metazoa</taxon>
        <taxon>Ecdysozoa</taxon>
        <taxon>Nematoda</taxon>
        <taxon>Chromadorea</taxon>
        <taxon>Rhabditida</taxon>
        <taxon>Rhabditina</taxon>
        <taxon>Diplogasteromorpha</taxon>
        <taxon>Diplogasteroidea</taxon>
        <taxon>Neodiplogasteridae</taxon>
        <taxon>Pristionchus</taxon>
    </lineage>
</organism>
<dbReference type="InterPro" id="IPR036259">
    <property type="entry name" value="MFS_trans_sf"/>
</dbReference>
<dbReference type="PANTHER" id="PTHR23294">
    <property type="entry name" value="ET TRANSLATION PRODUCT-RELATED"/>
    <property type="match status" value="1"/>
</dbReference>
<evidence type="ECO:0000313" key="7">
    <source>
        <dbReference type="Proteomes" id="UP000005239"/>
    </source>
</evidence>
<evidence type="ECO:0000313" key="6">
    <source>
        <dbReference type="EnsemblMetazoa" id="PPA21817.1"/>
    </source>
</evidence>
<dbReference type="AlphaFoldDB" id="A0A2A6CZV1"/>
<dbReference type="PANTHER" id="PTHR23294:SF18">
    <property type="entry name" value="UNC93-LIKE PROTEIN MFSD11"/>
    <property type="match status" value="1"/>
</dbReference>
<reference evidence="6" key="2">
    <citation type="submission" date="2022-06" db="UniProtKB">
        <authorList>
            <consortium name="EnsemblMetazoa"/>
        </authorList>
    </citation>
    <scope>IDENTIFICATION</scope>
    <source>
        <strain evidence="6">PS312</strain>
    </source>
</reference>
<dbReference type="OrthoDB" id="5856527at2759"/>
<dbReference type="Proteomes" id="UP000005239">
    <property type="component" value="Unassembled WGS sequence"/>
</dbReference>
<keyword evidence="7" id="KW-1185">Reference proteome</keyword>
<accession>A0A8R1YMZ8</accession>